<gene>
    <name evidence="3" type="ORF">QP939_21775</name>
</gene>
<evidence type="ECO:0000256" key="1">
    <source>
        <dbReference type="SAM" id="MobiDB-lite"/>
    </source>
</evidence>
<protein>
    <submittedName>
        <fullName evidence="3">ParB/RepB/Spo0J family partition protein</fullName>
    </submittedName>
</protein>
<dbReference type="RefSeq" id="WP_285458652.1">
    <property type="nucleotide sequence ID" value="NZ_CP127173.1"/>
</dbReference>
<evidence type="ECO:0000313" key="3">
    <source>
        <dbReference type="EMBL" id="WIV61039.1"/>
    </source>
</evidence>
<sequence>MKGQVAERTGLSAVPEKVPIARLVAADSPRLHGEHADHVKALAAMDTPLPPIVVHRSTMKVIDGMHRLRAAVLRGEEALDVLFFTGADADAFVLAVELNHAHGLPLSTADRKVAAARIVDSHPTWSDRRISAVTGLAASTVATVRRCSSERIRQSNVRVGKDGRVRPVDGTEARMRAAELMTANPSASLREVAKAVRISPSTAKDVRARLSRGESPVTPRQRKRDDAPPPVRDTAAGFVASLARDPSLRFSESGRVLLRFIGCAAVGDEQWEEMLHGVPVHQRETVVQLARECASAWLGFADRLESRSDRGAAS</sequence>
<organism evidence="3 4">
    <name type="scientific">Amycolatopsis nalaikhensis</name>
    <dbReference type="NCBI Taxonomy" id="715472"/>
    <lineage>
        <taxon>Bacteria</taxon>
        <taxon>Bacillati</taxon>
        <taxon>Actinomycetota</taxon>
        <taxon>Actinomycetes</taxon>
        <taxon>Pseudonocardiales</taxon>
        <taxon>Pseudonocardiaceae</taxon>
        <taxon>Amycolatopsis</taxon>
    </lineage>
</organism>
<dbReference type="EMBL" id="CP127173">
    <property type="protein sequence ID" value="WIV61039.1"/>
    <property type="molecule type" value="Genomic_DNA"/>
</dbReference>
<dbReference type="Proteomes" id="UP001227101">
    <property type="component" value="Chromosome"/>
</dbReference>
<accession>A0ABY8XZ79</accession>
<reference evidence="3 4" key="1">
    <citation type="submission" date="2023-06" db="EMBL/GenBank/DDBJ databases">
        <authorList>
            <person name="Oyuntsetseg B."/>
            <person name="Kim S.B."/>
        </authorList>
    </citation>
    <scope>NUCLEOTIDE SEQUENCE [LARGE SCALE GENOMIC DNA]</scope>
    <source>
        <strain evidence="3 4">2-2</strain>
    </source>
</reference>
<feature type="domain" description="ParB-like N-terminal" evidence="2">
    <location>
        <begin position="16"/>
        <end position="100"/>
    </location>
</feature>
<dbReference type="SUPFAM" id="SSF110849">
    <property type="entry name" value="ParB/Sulfiredoxin"/>
    <property type="match status" value="1"/>
</dbReference>
<evidence type="ECO:0000259" key="2">
    <source>
        <dbReference type="SMART" id="SM00470"/>
    </source>
</evidence>
<evidence type="ECO:0000313" key="4">
    <source>
        <dbReference type="Proteomes" id="UP001227101"/>
    </source>
</evidence>
<proteinExistence type="predicted"/>
<name>A0ABY8XZ79_9PSEU</name>
<keyword evidence="4" id="KW-1185">Reference proteome</keyword>
<feature type="region of interest" description="Disordered" evidence="1">
    <location>
        <begin position="203"/>
        <end position="233"/>
    </location>
</feature>
<dbReference type="SMART" id="SM00470">
    <property type="entry name" value="ParB"/>
    <property type="match status" value="1"/>
</dbReference>
<dbReference type="InterPro" id="IPR003115">
    <property type="entry name" value="ParB_N"/>
</dbReference>
<dbReference type="InterPro" id="IPR036086">
    <property type="entry name" value="ParB/Sulfiredoxin_sf"/>
</dbReference>